<evidence type="ECO:0000256" key="4">
    <source>
        <dbReference type="ARBA" id="ARBA00022989"/>
    </source>
</evidence>
<reference evidence="13" key="2">
    <citation type="submission" date="2025-04" db="UniProtKB">
        <authorList>
            <consortium name="RefSeq"/>
        </authorList>
    </citation>
    <scope>IDENTIFICATION</scope>
    <source>
        <strain evidence="13">Punador</strain>
    </source>
</reference>
<dbReference type="OMA" id="CANGKEC"/>
<evidence type="ECO:0000256" key="6">
    <source>
        <dbReference type="ARBA" id="ARBA00023157"/>
    </source>
</evidence>
<dbReference type="GO" id="GO:0016324">
    <property type="term" value="C:apical plasma membrane"/>
    <property type="evidence" value="ECO:0007669"/>
    <property type="project" value="TreeGrafter"/>
</dbReference>
<feature type="disulfide bond" evidence="9">
    <location>
        <begin position="110"/>
        <end position="128"/>
    </location>
</feature>
<dbReference type="SUPFAM" id="SSF57424">
    <property type="entry name" value="LDL receptor-like module"/>
    <property type="match status" value="3"/>
</dbReference>
<name>A0A034WWE7_BACDO</name>
<dbReference type="PROSITE" id="PS50068">
    <property type="entry name" value="LDLRA_2"/>
    <property type="match status" value="3"/>
</dbReference>
<dbReference type="RefSeq" id="XP_011206669.1">
    <property type="nucleotide sequence ID" value="XM_011208367.2"/>
</dbReference>
<dbReference type="EMBL" id="GAKP01000829">
    <property type="protein sequence ID" value="JAC58123.1"/>
    <property type="molecule type" value="Transcribed_RNA"/>
</dbReference>
<evidence type="ECO:0000256" key="3">
    <source>
        <dbReference type="ARBA" id="ARBA00022737"/>
    </source>
</evidence>
<feature type="disulfide bond" evidence="9">
    <location>
        <begin position="41"/>
        <end position="56"/>
    </location>
</feature>
<dbReference type="InterPro" id="IPR051221">
    <property type="entry name" value="LDLR-related"/>
</dbReference>
<dbReference type="CDD" id="cd00112">
    <property type="entry name" value="LDLa"/>
    <property type="match status" value="3"/>
</dbReference>
<dbReference type="InterPro" id="IPR023415">
    <property type="entry name" value="LDLR_class-A_CS"/>
</dbReference>
<gene>
    <name evidence="11" type="primary">VLDLR</name>
    <name evidence="13" type="synonym">LOC105228512</name>
</gene>
<dbReference type="PANTHER" id="PTHR22722:SF14">
    <property type="entry name" value="MEGALIN, ISOFORM A"/>
    <property type="match status" value="1"/>
</dbReference>
<evidence type="ECO:0000256" key="9">
    <source>
        <dbReference type="PROSITE-ProRule" id="PRU00124"/>
    </source>
</evidence>
<evidence type="ECO:0000313" key="11">
    <source>
        <dbReference type="EMBL" id="JAC58123.1"/>
    </source>
</evidence>
<keyword evidence="8" id="KW-0325">Glycoprotein</keyword>
<comment type="caution">
    <text evidence="9">Lacks conserved residue(s) required for the propagation of feature annotation.</text>
</comment>
<sequence length="140" mass="15339">MRFVIFVLICYVALAIEADDYEDCEGSLCKNGECIDDLDWCNGSVECSDGSDEMDCKATLCSYGAFKCHYGACIPAEKVCDKEFDCLDGSDEAFQNCEPPTFCKPNKFQCGNGGCVDLSKKCDGKFDCPDQSDEYPPLCG</sequence>
<keyword evidence="4" id="KW-1133">Transmembrane helix</keyword>
<feature type="disulfide bond" evidence="9">
    <location>
        <begin position="103"/>
        <end position="115"/>
    </location>
</feature>
<keyword evidence="2" id="KW-0812">Transmembrane</keyword>
<dbReference type="PRINTS" id="PR00261">
    <property type="entry name" value="LDLRECEPTOR"/>
</dbReference>
<keyword evidence="6 9" id="KW-1015">Disulfide bond</keyword>
<feature type="disulfide bond" evidence="9">
    <location>
        <begin position="68"/>
        <end position="86"/>
    </location>
</feature>
<keyword evidence="12" id="KW-1185">Reference proteome</keyword>
<keyword evidence="7 11" id="KW-0675">Receptor</keyword>
<keyword evidence="11 13" id="KW-0449">Lipoprotein</keyword>
<evidence type="ECO:0000256" key="5">
    <source>
        <dbReference type="ARBA" id="ARBA00023136"/>
    </source>
</evidence>
<feature type="chain" id="PRO_5044537590" evidence="10">
    <location>
        <begin position="16"/>
        <end position="140"/>
    </location>
</feature>
<dbReference type="SMART" id="SM00192">
    <property type="entry name" value="LDLa"/>
    <property type="match status" value="3"/>
</dbReference>
<dbReference type="GO" id="GO:0042562">
    <property type="term" value="F:hormone binding"/>
    <property type="evidence" value="ECO:0007669"/>
    <property type="project" value="TreeGrafter"/>
</dbReference>
<dbReference type="GeneID" id="105228512"/>
<evidence type="ECO:0000256" key="8">
    <source>
        <dbReference type="ARBA" id="ARBA00023180"/>
    </source>
</evidence>
<dbReference type="OrthoDB" id="2019384at2759"/>
<keyword evidence="3" id="KW-0677">Repeat</keyword>
<reference evidence="11" key="1">
    <citation type="journal article" date="2014" name="BMC Genomics">
        <title>Characterizing the developmental transcriptome of the oriental fruit fly, Bactrocera dorsalis (Diptera: Tephritidae) through comparative genomic analysis with Drosophila melanogaster utilizing modENCODE datasets.</title>
        <authorList>
            <person name="Geib S.M."/>
            <person name="Calla B."/>
            <person name="Hall B."/>
            <person name="Hou S."/>
            <person name="Manoukis N.C."/>
        </authorList>
    </citation>
    <scope>NUCLEOTIDE SEQUENCE</scope>
    <source>
        <strain evidence="11">Punador</strain>
    </source>
</reference>
<keyword evidence="5" id="KW-0472">Membrane</keyword>
<evidence type="ECO:0000256" key="2">
    <source>
        <dbReference type="ARBA" id="ARBA00022692"/>
    </source>
</evidence>
<dbReference type="GO" id="GO:0043235">
    <property type="term" value="C:receptor complex"/>
    <property type="evidence" value="ECO:0007669"/>
    <property type="project" value="TreeGrafter"/>
</dbReference>
<evidence type="ECO:0000256" key="1">
    <source>
        <dbReference type="ARBA" id="ARBA00004167"/>
    </source>
</evidence>
<dbReference type="Gene3D" id="4.10.400.10">
    <property type="entry name" value="Low-density Lipoprotein Receptor"/>
    <property type="match status" value="3"/>
</dbReference>
<dbReference type="PANTHER" id="PTHR22722">
    <property type="entry name" value="LOW-DENSITY LIPOPROTEIN RECEPTOR-RELATED PROTEIN 2-RELATED"/>
    <property type="match status" value="1"/>
</dbReference>
<proteinExistence type="predicted"/>
<feature type="disulfide bond" evidence="9">
    <location>
        <begin position="61"/>
        <end position="73"/>
    </location>
</feature>
<dbReference type="Pfam" id="PF00057">
    <property type="entry name" value="Ldl_recept_a"/>
    <property type="match status" value="2"/>
</dbReference>
<reference evidence="12" key="3">
    <citation type="submission" date="2025-05" db="UniProtKB">
        <authorList>
            <consortium name="RefSeq"/>
        </authorList>
    </citation>
    <scope>NUCLEOTIDE SEQUENCE [LARGE SCALE GENOMIC DNA]</scope>
</reference>
<organism evidence="11">
    <name type="scientific">Bactrocera dorsalis</name>
    <name type="common">Oriental fruit fly</name>
    <name type="synonym">Dacus dorsalis</name>
    <dbReference type="NCBI Taxonomy" id="27457"/>
    <lineage>
        <taxon>Eukaryota</taxon>
        <taxon>Metazoa</taxon>
        <taxon>Ecdysozoa</taxon>
        <taxon>Arthropoda</taxon>
        <taxon>Hexapoda</taxon>
        <taxon>Insecta</taxon>
        <taxon>Pterygota</taxon>
        <taxon>Neoptera</taxon>
        <taxon>Endopterygota</taxon>
        <taxon>Diptera</taxon>
        <taxon>Brachycera</taxon>
        <taxon>Muscomorpha</taxon>
        <taxon>Tephritoidea</taxon>
        <taxon>Tephritidae</taxon>
        <taxon>Bactrocera</taxon>
        <taxon>Bactrocera</taxon>
    </lineage>
</organism>
<evidence type="ECO:0000256" key="7">
    <source>
        <dbReference type="ARBA" id="ARBA00023170"/>
    </source>
</evidence>
<dbReference type="GO" id="GO:0006898">
    <property type="term" value="P:receptor-mediated endocytosis"/>
    <property type="evidence" value="ECO:0007669"/>
    <property type="project" value="TreeGrafter"/>
</dbReference>
<evidence type="ECO:0000313" key="12">
    <source>
        <dbReference type="Proteomes" id="UP001652620"/>
    </source>
</evidence>
<protein>
    <submittedName>
        <fullName evidence="11 13">Low-density lipoprotein receptor</fullName>
    </submittedName>
</protein>
<dbReference type="InterPro" id="IPR036055">
    <property type="entry name" value="LDL_receptor-like_sf"/>
</dbReference>
<feature type="disulfide bond" evidence="9">
    <location>
        <begin position="29"/>
        <end position="47"/>
    </location>
</feature>
<evidence type="ECO:0000256" key="10">
    <source>
        <dbReference type="SAM" id="SignalP"/>
    </source>
</evidence>
<feature type="signal peptide" evidence="10">
    <location>
        <begin position="1"/>
        <end position="15"/>
    </location>
</feature>
<dbReference type="KEGG" id="bdr:105228512"/>
<evidence type="ECO:0000313" key="13">
    <source>
        <dbReference type="RefSeq" id="XP_011206669.1"/>
    </source>
</evidence>
<keyword evidence="10" id="KW-0732">Signal</keyword>
<dbReference type="PROSITE" id="PS01209">
    <property type="entry name" value="LDLRA_1"/>
    <property type="match status" value="1"/>
</dbReference>
<comment type="subcellular location">
    <subcellularLocation>
        <location evidence="1">Membrane</location>
        <topology evidence="1">Single-pass membrane protein</topology>
    </subcellularLocation>
</comment>
<dbReference type="AlphaFoldDB" id="A0A034WWE7"/>
<dbReference type="InterPro" id="IPR002172">
    <property type="entry name" value="LDrepeatLR_classA_rpt"/>
</dbReference>
<accession>A0A034WWE7</accession>
<dbReference type="Proteomes" id="UP001652620">
    <property type="component" value="Chromosome 2"/>
</dbReference>